<proteinExistence type="predicted"/>
<evidence type="ECO:0000313" key="1">
    <source>
        <dbReference type="EMBL" id="AKA70603.1"/>
    </source>
</evidence>
<reference evidence="1 2" key="1">
    <citation type="journal article" date="2015" name="J. Biotechnol.">
        <title>Complete genome sequence of a malodorant-producing acetogen, Clostridium scatologenes ATCC 25775(T).</title>
        <authorList>
            <person name="Zhu Z."/>
            <person name="Guo T."/>
            <person name="Zheng H."/>
            <person name="Song T."/>
            <person name="Ouyang P."/>
            <person name="Xie J."/>
        </authorList>
    </citation>
    <scope>NUCLEOTIDE SEQUENCE [LARGE SCALE GENOMIC DNA]</scope>
    <source>
        <strain evidence="1 2">ATCC 25775</strain>
    </source>
</reference>
<name>A0A0E3M7P9_CLOSL</name>
<dbReference type="Gene3D" id="3.40.109.40">
    <property type="match status" value="1"/>
</dbReference>
<accession>A0A0E3M7P9</accession>
<dbReference type="HOGENOM" id="CLU_111890_0_0_9"/>
<dbReference type="AlphaFoldDB" id="A0A0E3M7P9"/>
<dbReference type="KEGG" id="csq:CSCA_3478"/>
<organism evidence="1 2">
    <name type="scientific">Clostridium scatologenes</name>
    <dbReference type="NCBI Taxonomy" id="1548"/>
    <lineage>
        <taxon>Bacteria</taxon>
        <taxon>Bacillati</taxon>
        <taxon>Bacillota</taxon>
        <taxon>Clostridia</taxon>
        <taxon>Eubacteriales</taxon>
        <taxon>Clostridiaceae</taxon>
        <taxon>Clostridium</taxon>
    </lineage>
</organism>
<dbReference type="GO" id="GO:0008705">
    <property type="term" value="F:methionine synthase activity"/>
    <property type="evidence" value="ECO:0007669"/>
    <property type="project" value="InterPro"/>
</dbReference>
<keyword evidence="2" id="KW-1185">Reference proteome</keyword>
<evidence type="ECO:0008006" key="3">
    <source>
        <dbReference type="Google" id="ProtNLM"/>
    </source>
</evidence>
<dbReference type="RefSeq" id="WP_029160722.1">
    <property type="nucleotide sequence ID" value="NZ_CP009933.1"/>
</dbReference>
<dbReference type="Proteomes" id="UP000033115">
    <property type="component" value="Chromosome"/>
</dbReference>
<dbReference type="SUPFAM" id="SSF56507">
    <property type="entry name" value="Methionine synthase activation domain-like"/>
    <property type="match status" value="1"/>
</dbReference>
<protein>
    <recommendedName>
        <fullName evidence="3">Vitamin B12 dependent methionine synthase activation region</fullName>
    </recommendedName>
</protein>
<sequence length="211" mass="24497">MEVVLDFDFKLDKQQVIDTLKSYCETITDEEISSLYEKLLPNLYECVQPSAIFTISEKSKDFVFEAIEDYKYIFYCLVTIGDKISEKVNEFFSYAKMQEGMVLDAMATSYLFEISSQLFNHIHSKAKKLGLGLSYRIAPGDGEIPLWYQKNILDELDSKNFLDIYVNEDFMLTSLRSMAYIYGADKNKPLSNIDHDCSRCKNKDQCSMRKK</sequence>
<dbReference type="InterPro" id="IPR037010">
    <property type="entry name" value="VitB12-dep_Met_synth_activ_sf"/>
</dbReference>
<dbReference type="STRING" id="1548.CSCA_3478"/>
<evidence type="ECO:0000313" key="2">
    <source>
        <dbReference type="Proteomes" id="UP000033115"/>
    </source>
</evidence>
<gene>
    <name evidence="1" type="ORF">CSCA_3478</name>
</gene>
<dbReference type="EMBL" id="CP009933">
    <property type="protein sequence ID" value="AKA70603.1"/>
    <property type="molecule type" value="Genomic_DNA"/>
</dbReference>